<evidence type="ECO:0000313" key="1">
    <source>
        <dbReference type="EMBL" id="ROT38199.1"/>
    </source>
</evidence>
<organism evidence="1 2">
    <name type="scientific">Sodiomyces alkalinus (strain CBS 110278 / VKM F-3762 / F11)</name>
    <name type="common">Alkaliphilic filamentous fungus</name>
    <dbReference type="NCBI Taxonomy" id="1314773"/>
    <lineage>
        <taxon>Eukaryota</taxon>
        <taxon>Fungi</taxon>
        <taxon>Dikarya</taxon>
        <taxon>Ascomycota</taxon>
        <taxon>Pezizomycotina</taxon>
        <taxon>Sordariomycetes</taxon>
        <taxon>Hypocreomycetidae</taxon>
        <taxon>Glomerellales</taxon>
        <taxon>Plectosphaerellaceae</taxon>
        <taxon>Sodiomyces</taxon>
    </lineage>
</organism>
<keyword evidence="2" id="KW-1185">Reference proteome</keyword>
<sequence length="52" mass="5754">MSDNPGPGLTDEIVEEAYDLIHEAEEEAHMDENQQVRSAPDVALVINDYVAL</sequence>
<accession>A0A3N2PUM9</accession>
<feature type="non-terminal residue" evidence="1">
    <location>
        <position position="52"/>
    </location>
</feature>
<proteinExistence type="predicted"/>
<dbReference type="AlphaFoldDB" id="A0A3N2PUM9"/>
<evidence type="ECO:0000313" key="2">
    <source>
        <dbReference type="Proteomes" id="UP000272025"/>
    </source>
</evidence>
<dbReference type="EMBL" id="ML119056">
    <property type="protein sequence ID" value="ROT38199.1"/>
    <property type="molecule type" value="Genomic_DNA"/>
</dbReference>
<name>A0A3N2PUM9_SODAK</name>
<gene>
    <name evidence="1" type="ORF">SODALDRAFT_333970</name>
</gene>
<protein>
    <submittedName>
        <fullName evidence="1">Uncharacterized protein</fullName>
    </submittedName>
</protein>
<dbReference type="RefSeq" id="XP_028466005.1">
    <property type="nucleotide sequence ID" value="XM_028612105.1"/>
</dbReference>
<reference evidence="1 2" key="1">
    <citation type="journal article" date="2018" name="Mol. Ecol.">
        <title>The obligate alkalophilic soda-lake fungus Sodiomyces alkalinus has shifted to a protein diet.</title>
        <authorList>
            <person name="Grum-Grzhimaylo A.A."/>
            <person name="Falkoski D.L."/>
            <person name="van den Heuvel J."/>
            <person name="Valero-Jimenez C.A."/>
            <person name="Min B."/>
            <person name="Choi I.G."/>
            <person name="Lipzen A."/>
            <person name="Daum C.G."/>
            <person name="Aanen D.K."/>
            <person name="Tsang A."/>
            <person name="Henrissat B."/>
            <person name="Bilanenko E.N."/>
            <person name="de Vries R.P."/>
            <person name="van Kan J.A.L."/>
            <person name="Grigoriev I.V."/>
            <person name="Debets A.J.M."/>
        </authorList>
    </citation>
    <scope>NUCLEOTIDE SEQUENCE [LARGE SCALE GENOMIC DNA]</scope>
    <source>
        <strain evidence="1 2">F11</strain>
    </source>
</reference>
<dbReference type="Proteomes" id="UP000272025">
    <property type="component" value="Unassembled WGS sequence"/>
</dbReference>
<dbReference type="GeneID" id="39580583"/>